<feature type="signal peptide" evidence="1">
    <location>
        <begin position="1"/>
        <end position="20"/>
    </location>
</feature>
<dbReference type="RefSeq" id="WP_183485485.1">
    <property type="nucleotide sequence ID" value="NZ_JBHUOV010000001.1"/>
</dbReference>
<accession>A0ABW5WMU9</accession>
<keyword evidence="4" id="KW-1185">Reference proteome</keyword>
<evidence type="ECO:0000313" key="4">
    <source>
        <dbReference type="Proteomes" id="UP001597533"/>
    </source>
</evidence>
<evidence type="ECO:0000313" key="3">
    <source>
        <dbReference type="EMBL" id="MFD2822593.1"/>
    </source>
</evidence>
<protein>
    <submittedName>
        <fullName evidence="3">Gliding motility-associated C-terminal domain-containing protein</fullName>
    </submittedName>
</protein>
<feature type="domain" description="DUF7933" evidence="2">
    <location>
        <begin position="785"/>
        <end position="909"/>
    </location>
</feature>
<evidence type="ECO:0000259" key="2">
    <source>
        <dbReference type="Pfam" id="PF25564"/>
    </source>
</evidence>
<name>A0ABW5WMU9_9FLAO</name>
<dbReference type="Pfam" id="PF25564">
    <property type="entry name" value="DUF7933"/>
    <property type="match status" value="1"/>
</dbReference>
<dbReference type="InterPro" id="IPR026341">
    <property type="entry name" value="T9SS_type_B"/>
</dbReference>
<gene>
    <name evidence="3" type="ORF">ACFS5M_02865</name>
</gene>
<evidence type="ECO:0000256" key="1">
    <source>
        <dbReference type="SAM" id="SignalP"/>
    </source>
</evidence>
<proteinExistence type="predicted"/>
<dbReference type="Proteomes" id="UP001597533">
    <property type="component" value="Unassembled WGS sequence"/>
</dbReference>
<dbReference type="NCBIfam" id="TIGR04131">
    <property type="entry name" value="Bac_Flav_CTERM"/>
    <property type="match status" value="1"/>
</dbReference>
<dbReference type="InterPro" id="IPR057693">
    <property type="entry name" value="DUF7933"/>
</dbReference>
<feature type="chain" id="PRO_5046637320" evidence="1">
    <location>
        <begin position="21"/>
        <end position="1017"/>
    </location>
</feature>
<organism evidence="3 4">
    <name type="scientific">Lacinutrix iliipiscaria</name>
    <dbReference type="NCBI Taxonomy" id="1230532"/>
    <lineage>
        <taxon>Bacteria</taxon>
        <taxon>Pseudomonadati</taxon>
        <taxon>Bacteroidota</taxon>
        <taxon>Flavobacteriia</taxon>
        <taxon>Flavobacteriales</taxon>
        <taxon>Flavobacteriaceae</taxon>
        <taxon>Lacinutrix</taxon>
    </lineage>
</organism>
<dbReference type="EMBL" id="JBHUOV010000001">
    <property type="protein sequence ID" value="MFD2822593.1"/>
    <property type="molecule type" value="Genomic_DNA"/>
</dbReference>
<comment type="caution">
    <text evidence="3">The sequence shown here is derived from an EMBL/GenBank/DDBJ whole genome shotgun (WGS) entry which is preliminary data.</text>
</comment>
<keyword evidence="1" id="KW-0732">Signal</keyword>
<dbReference type="Pfam" id="PF13585">
    <property type="entry name" value="CHU_C"/>
    <property type="match status" value="1"/>
</dbReference>
<reference evidence="4" key="1">
    <citation type="journal article" date="2019" name="Int. J. Syst. Evol. Microbiol.">
        <title>The Global Catalogue of Microorganisms (GCM) 10K type strain sequencing project: providing services to taxonomists for standard genome sequencing and annotation.</title>
        <authorList>
            <consortium name="The Broad Institute Genomics Platform"/>
            <consortium name="The Broad Institute Genome Sequencing Center for Infectious Disease"/>
            <person name="Wu L."/>
            <person name="Ma J."/>
        </authorList>
    </citation>
    <scope>NUCLEOTIDE SEQUENCE [LARGE SCALE GENOMIC DNA]</scope>
    <source>
        <strain evidence="4">KCTC 32141</strain>
    </source>
</reference>
<sequence length="1017" mass="109817">MLKKIVFSFLALFIFLTNQAQTTDLAISVEAQDLSGGSISNVFLFEEFQYLVTISNSGGPVSNASFTQTINPNVTILSYISQNPIAGATLITDFGVAGNVLTGTIASLPASSSIEVKVVVKAPSIIGGIATNVNISPPDDVTDTSPGNNTSIISIDVTDVVIDFTIEHAQISPPEGTAINAWGDSVTYQITITNHSEIAYPLDSFTTFLALNTPQSYGEPFAQLLSIECISATGGTDCVGDIDITPTPILLNSSSTETIFTFDTVHEYSSGGSLTFEMVYQYLEPECALIEEAIDVTSFAIIALSHDNESSNTSNEIITDLIEAQLCQETDVCLETIQIDPAVGTPIGWNEEITFETTICNNGPLDADVVVSFRNISNNALWDIISITCIESASTLPCSTVTFADADQYWVSNTFNMPVGEILTIQTVVIFIEPECAIGPIEGIIRSSITIESEDITDSFLTNNFDFDYLDLPPVDECDSTDIEVTKTQVSPALPEGGSIDDTTSWGPITYEITVSNLSAEDTFIELSEYMTPVLVSQASGVLESISCISTTGTASCFDIEHANIGEEFDGVVDVDDNPDVFWEILPEDDWLLPAASSVTFEIVINWSPICSASAIPAGNSVEAYPLSPFVDLELSNNTSSTTTFFAPCIDLVVQTFPEFPSVTVNQPFNWIVDITNSATSSNAIDVIFEDELESFFTIVGAPTCVVTSGTATCVSSFNVVDNQVSGIIPNMEANSTVRVFIPVEAPGFGGAFVNTAEANPNPVDREELTPETNISISSVQVLAPILTKLFNPDEIFEGEESILTFTINNLPSNPAQSNISFIDHLPTNIMVSGDAYWEEDNGCTATFISVVGADSFQVNDLTFPLGVASCTFSVPVTSNIAGEYINNNSNFTDQTNIDTSQANAMLTVLEDDNNPNPPGNEPCLEIPQGFSPNDDGYNDFFEIPCIENYPNAKLMIYNRYGTCVYSNNNYLNNWAGKPNKGILHSDSSLLPVGTYFYVLEHENLIKRKVGWVYLNY</sequence>